<dbReference type="CDD" id="cd06261">
    <property type="entry name" value="TM_PBP2"/>
    <property type="match status" value="1"/>
</dbReference>
<dbReference type="SUPFAM" id="SSF161098">
    <property type="entry name" value="MetI-like"/>
    <property type="match status" value="1"/>
</dbReference>
<keyword evidence="8 9" id="KW-0472">Membrane</keyword>
<evidence type="ECO:0000256" key="9">
    <source>
        <dbReference type="RuleBase" id="RU363032"/>
    </source>
</evidence>
<name>A0ABT3KU06_9BURK</name>
<feature type="transmembrane region" description="Helical" evidence="9">
    <location>
        <begin position="6"/>
        <end position="33"/>
    </location>
</feature>
<dbReference type="EMBL" id="QZCW01000002">
    <property type="protein sequence ID" value="MCW5321812.1"/>
    <property type="molecule type" value="Genomic_DNA"/>
</dbReference>
<keyword evidence="7 9" id="KW-1133">Transmembrane helix</keyword>
<dbReference type="InterPro" id="IPR035906">
    <property type="entry name" value="MetI-like_sf"/>
</dbReference>
<keyword evidence="4" id="KW-1003">Cell membrane</keyword>
<dbReference type="NCBIfam" id="TIGR01726">
    <property type="entry name" value="HEQRo_perm_3TM"/>
    <property type="match status" value="1"/>
</dbReference>
<evidence type="ECO:0000313" key="11">
    <source>
        <dbReference type="EMBL" id="MCW5321812.1"/>
    </source>
</evidence>
<dbReference type="PANTHER" id="PTHR30133">
    <property type="entry name" value="CATIONIC AMINO ACID TRANSPORTER, MEMBRANE COMPONENT"/>
    <property type="match status" value="1"/>
</dbReference>
<dbReference type="InterPro" id="IPR010065">
    <property type="entry name" value="AA_ABC_transptr_permease_3TM"/>
</dbReference>
<keyword evidence="12" id="KW-1185">Reference proteome</keyword>
<feature type="domain" description="ABC transmembrane type-1" evidence="10">
    <location>
        <begin position="13"/>
        <end position="212"/>
    </location>
</feature>
<dbReference type="PROSITE" id="PS50928">
    <property type="entry name" value="ABC_TM1"/>
    <property type="match status" value="1"/>
</dbReference>
<reference evidence="12" key="1">
    <citation type="submission" date="2023-07" db="EMBL/GenBank/DDBJ databases">
        <title>Verminephrobacter genomes.</title>
        <authorList>
            <person name="Lund M.B."/>
        </authorList>
    </citation>
    <scope>NUCLEOTIDE SEQUENCE [LARGE SCALE GENOMIC DNA]</scope>
    <source>
        <strain evidence="12">AtM5-05</strain>
    </source>
</reference>
<feature type="transmembrane region" description="Helical" evidence="9">
    <location>
        <begin position="191"/>
        <end position="215"/>
    </location>
</feature>
<evidence type="ECO:0000256" key="3">
    <source>
        <dbReference type="ARBA" id="ARBA00022448"/>
    </source>
</evidence>
<feature type="transmembrane region" description="Helical" evidence="9">
    <location>
        <begin position="90"/>
        <end position="108"/>
    </location>
</feature>
<feature type="transmembrane region" description="Helical" evidence="9">
    <location>
        <begin position="45"/>
        <end position="70"/>
    </location>
</feature>
<comment type="caution">
    <text evidence="11">The sequence shown here is derived from an EMBL/GenBank/DDBJ whole genome shotgun (WGS) entry which is preliminary data.</text>
</comment>
<sequence length="228" mass="24270">MLIDYVPHIAAGAAVTMAVALGSLVVAVVLGLVGAACKLSGSRPLTFLAASYSTLVRGVPELVWLLFLFYGAQILINQTSAAKGWQAVEIDPMMAGITTIGFIFGAYMTETFRGAILAVPRGQIEAGLSLGMSPLRVFGRITLPQMVRFALPGFSNNWMVLIKSTALVSVIGLNDLMHRAAMAKSATRDAFGAYLVVCVVYLLITSVSIGLFRLLELRYSRGVRGVAP</sequence>
<evidence type="ECO:0000259" key="10">
    <source>
        <dbReference type="PROSITE" id="PS50928"/>
    </source>
</evidence>
<keyword evidence="3 9" id="KW-0813">Transport</keyword>
<evidence type="ECO:0000256" key="4">
    <source>
        <dbReference type="ARBA" id="ARBA00022475"/>
    </source>
</evidence>
<dbReference type="Pfam" id="PF00528">
    <property type="entry name" value="BPD_transp_1"/>
    <property type="match status" value="1"/>
</dbReference>
<dbReference type="InterPro" id="IPR051613">
    <property type="entry name" value="ABC_transp_permease_HisMQ"/>
</dbReference>
<proteinExistence type="inferred from homology"/>
<dbReference type="Proteomes" id="UP001208935">
    <property type="component" value="Unassembled WGS sequence"/>
</dbReference>
<protein>
    <submittedName>
        <fullName evidence="11">ABC transporter permease subunit</fullName>
    </submittedName>
</protein>
<dbReference type="RefSeq" id="WP_265282322.1">
    <property type="nucleotide sequence ID" value="NZ_QZCW01000002.1"/>
</dbReference>
<gene>
    <name evidence="11" type="ORF">D5039_11795</name>
</gene>
<evidence type="ECO:0000256" key="5">
    <source>
        <dbReference type="ARBA" id="ARBA00022519"/>
    </source>
</evidence>
<evidence type="ECO:0000256" key="2">
    <source>
        <dbReference type="ARBA" id="ARBA00010072"/>
    </source>
</evidence>
<keyword evidence="6 9" id="KW-0812">Transmembrane</keyword>
<evidence type="ECO:0000256" key="6">
    <source>
        <dbReference type="ARBA" id="ARBA00022692"/>
    </source>
</evidence>
<dbReference type="Gene3D" id="1.10.3720.10">
    <property type="entry name" value="MetI-like"/>
    <property type="match status" value="1"/>
</dbReference>
<evidence type="ECO:0000256" key="1">
    <source>
        <dbReference type="ARBA" id="ARBA00004429"/>
    </source>
</evidence>
<comment type="subcellular location">
    <subcellularLocation>
        <location evidence="1">Cell inner membrane</location>
        <topology evidence="1">Multi-pass membrane protein</topology>
    </subcellularLocation>
    <subcellularLocation>
        <location evidence="9">Cell membrane</location>
        <topology evidence="9">Multi-pass membrane protein</topology>
    </subcellularLocation>
</comment>
<evidence type="ECO:0000256" key="7">
    <source>
        <dbReference type="ARBA" id="ARBA00022989"/>
    </source>
</evidence>
<comment type="similarity">
    <text evidence="2">Belongs to the binding-protein-dependent transport system permease family. HisMQ subfamily.</text>
</comment>
<evidence type="ECO:0000256" key="8">
    <source>
        <dbReference type="ARBA" id="ARBA00023136"/>
    </source>
</evidence>
<accession>A0ABT3KU06</accession>
<keyword evidence="5" id="KW-0997">Cell inner membrane</keyword>
<organism evidence="11 12">
    <name type="scientific">Verminephrobacter aporrectodeae subsp. tuberculatae</name>
    <dbReference type="NCBI Taxonomy" id="1110392"/>
    <lineage>
        <taxon>Bacteria</taxon>
        <taxon>Pseudomonadati</taxon>
        <taxon>Pseudomonadota</taxon>
        <taxon>Betaproteobacteria</taxon>
        <taxon>Burkholderiales</taxon>
        <taxon>Comamonadaceae</taxon>
        <taxon>Verminephrobacter</taxon>
    </lineage>
</organism>
<evidence type="ECO:0000313" key="12">
    <source>
        <dbReference type="Proteomes" id="UP001208935"/>
    </source>
</evidence>
<dbReference type="InterPro" id="IPR000515">
    <property type="entry name" value="MetI-like"/>
</dbReference>